<feature type="compositionally biased region" description="Basic and acidic residues" evidence="1">
    <location>
        <begin position="55"/>
        <end position="67"/>
    </location>
</feature>
<feature type="compositionally biased region" description="Polar residues" evidence="1">
    <location>
        <begin position="89"/>
        <end position="101"/>
    </location>
</feature>
<proteinExistence type="predicted"/>
<sequence length="152" mass="17260">MHSQSLNSYNVQHPRRQKLSGEKNEASQRTKSLQEQLDKANSILATTQKQAEQFNEERAELEERADPLGKSMLSNSRSRSCADKDSKHSPCSNSQLLSSHNLVHLHRQKIAGERARPVSGPRVYRSSFAKPTVSLLPRRSKPGSLTRRWRNC</sequence>
<feature type="region of interest" description="Disordered" evidence="1">
    <location>
        <begin position="1"/>
        <end position="103"/>
    </location>
</feature>
<name>A0A2T3ZY93_TRIHA</name>
<evidence type="ECO:0000256" key="1">
    <source>
        <dbReference type="SAM" id="MobiDB-lite"/>
    </source>
</evidence>
<accession>A0A2T3ZY93</accession>
<keyword evidence="3" id="KW-1185">Reference proteome</keyword>
<feature type="compositionally biased region" description="Basic and acidic residues" evidence="1">
    <location>
        <begin position="19"/>
        <end position="28"/>
    </location>
</feature>
<dbReference type="EMBL" id="KZ679690">
    <property type="protein sequence ID" value="PTB49785.1"/>
    <property type="molecule type" value="Genomic_DNA"/>
</dbReference>
<feature type="compositionally biased region" description="Polar residues" evidence="1">
    <location>
        <begin position="1"/>
        <end position="11"/>
    </location>
</feature>
<reference evidence="2 3" key="1">
    <citation type="submission" date="2016-07" db="EMBL/GenBank/DDBJ databases">
        <title>Multiple horizontal gene transfer events from other fungi enriched the ability of initially mycotrophic Trichoderma (Ascomycota) to feed on dead plant biomass.</title>
        <authorList>
            <consortium name="DOE Joint Genome Institute"/>
            <person name="Aerts A."/>
            <person name="Atanasova L."/>
            <person name="Chenthamara K."/>
            <person name="Zhang J."/>
            <person name="Grujic M."/>
            <person name="Henrissat B."/>
            <person name="Kuo A."/>
            <person name="Salamov A."/>
            <person name="Lipzen A."/>
            <person name="Labutti K."/>
            <person name="Barry K."/>
            <person name="Miao Y."/>
            <person name="Rahimi M.J."/>
            <person name="Shen Q."/>
            <person name="Grigoriev I.V."/>
            <person name="Kubicek C.P."/>
            <person name="Druzhinina I.S."/>
        </authorList>
    </citation>
    <scope>NUCLEOTIDE SEQUENCE [LARGE SCALE GENOMIC DNA]</scope>
    <source>
        <strain evidence="2 3">CBS 226.95</strain>
    </source>
</reference>
<gene>
    <name evidence="2" type="ORF">M431DRAFT_266629</name>
</gene>
<dbReference type="RefSeq" id="XP_024769462.1">
    <property type="nucleotide sequence ID" value="XM_024913913.1"/>
</dbReference>
<dbReference type="AlphaFoldDB" id="A0A2T3ZY93"/>
<evidence type="ECO:0000313" key="2">
    <source>
        <dbReference type="EMBL" id="PTB49785.1"/>
    </source>
</evidence>
<dbReference type="GeneID" id="36622477"/>
<dbReference type="STRING" id="983964.A0A2T3ZY93"/>
<dbReference type="Proteomes" id="UP000241690">
    <property type="component" value="Unassembled WGS sequence"/>
</dbReference>
<organism evidence="2 3">
    <name type="scientific">Trichoderma harzianum CBS 226.95</name>
    <dbReference type="NCBI Taxonomy" id="983964"/>
    <lineage>
        <taxon>Eukaryota</taxon>
        <taxon>Fungi</taxon>
        <taxon>Dikarya</taxon>
        <taxon>Ascomycota</taxon>
        <taxon>Pezizomycotina</taxon>
        <taxon>Sordariomycetes</taxon>
        <taxon>Hypocreomycetidae</taxon>
        <taxon>Hypocreales</taxon>
        <taxon>Hypocreaceae</taxon>
        <taxon>Trichoderma</taxon>
    </lineage>
</organism>
<feature type="compositionally biased region" description="Polar residues" evidence="1">
    <location>
        <begin position="43"/>
        <end position="53"/>
    </location>
</feature>
<evidence type="ECO:0000313" key="3">
    <source>
        <dbReference type="Proteomes" id="UP000241690"/>
    </source>
</evidence>
<protein>
    <submittedName>
        <fullName evidence="2">Uncharacterized protein</fullName>
    </submittedName>
</protein>